<comment type="caution">
    <text evidence="2">The sequence shown here is derived from an EMBL/GenBank/DDBJ whole genome shotgun (WGS) entry which is preliminary data.</text>
</comment>
<dbReference type="InterPro" id="IPR011051">
    <property type="entry name" value="RmlC_Cupin_sf"/>
</dbReference>
<protein>
    <submittedName>
        <fullName evidence="2">Cupin domain-containing protein</fullName>
    </submittedName>
</protein>
<evidence type="ECO:0000313" key="3">
    <source>
        <dbReference type="Proteomes" id="UP001589844"/>
    </source>
</evidence>
<keyword evidence="1" id="KW-0732">Signal</keyword>
<evidence type="ECO:0000313" key="2">
    <source>
        <dbReference type="EMBL" id="MFC0349620.1"/>
    </source>
</evidence>
<dbReference type="EMBL" id="JBHLXJ010000008">
    <property type="protein sequence ID" value="MFC0349620.1"/>
    <property type="molecule type" value="Genomic_DNA"/>
</dbReference>
<proteinExistence type="predicted"/>
<name>A0ABV6IDP4_9BURK</name>
<feature type="chain" id="PRO_5046987985" evidence="1">
    <location>
        <begin position="27"/>
        <end position="151"/>
    </location>
</feature>
<feature type="signal peptide" evidence="1">
    <location>
        <begin position="1"/>
        <end position="26"/>
    </location>
</feature>
<reference evidence="2 3" key="1">
    <citation type="submission" date="2024-09" db="EMBL/GenBank/DDBJ databases">
        <authorList>
            <person name="Sun Q."/>
            <person name="Mori K."/>
        </authorList>
    </citation>
    <scope>NUCLEOTIDE SEQUENCE [LARGE SCALE GENOMIC DNA]</scope>
    <source>
        <strain evidence="2 3">CCM 8677</strain>
    </source>
</reference>
<dbReference type="SUPFAM" id="SSF51182">
    <property type="entry name" value="RmlC-like cupins"/>
    <property type="match status" value="1"/>
</dbReference>
<sequence length="151" mass="16045">MQAFTLKQYLVAGALIALGSAGTLLAQVLSDSPQRQEKQRVELQGPNGIPTGMEVISSVAEYKPGEGIDLHLHHGIEALYVVQGAQIQMPGKDPQMLPTGASLMNLRMVQHGGFKVVGDSSLKLFTVHIVDKSKPLYDKSGTGAPATPEAK</sequence>
<dbReference type="InterPro" id="IPR014710">
    <property type="entry name" value="RmlC-like_jellyroll"/>
</dbReference>
<dbReference type="Gene3D" id="2.60.120.10">
    <property type="entry name" value="Jelly Rolls"/>
    <property type="match status" value="1"/>
</dbReference>
<organism evidence="2 3">
    <name type="scientific">Undibacterium danionis</name>
    <dbReference type="NCBI Taxonomy" id="1812100"/>
    <lineage>
        <taxon>Bacteria</taxon>
        <taxon>Pseudomonadati</taxon>
        <taxon>Pseudomonadota</taxon>
        <taxon>Betaproteobacteria</taxon>
        <taxon>Burkholderiales</taxon>
        <taxon>Oxalobacteraceae</taxon>
        <taxon>Undibacterium</taxon>
    </lineage>
</organism>
<gene>
    <name evidence="2" type="ORF">ACFFJH_07360</name>
</gene>
<dbReference type="RefSeq" id="WP_390211351.1">
    <property type="nucleotide sequence ID" value="NZ_JBHLXJ010000008.1"/>
</dbReference>
<dbReference type="Proteomes" id="UP001589844">
    <property type="component" value="Unassembled WGS sequence"/>
</dbReference>
<evidence type="ECO:0000256" key="1">
    <source>
        <dbReference type="SAM" id="SignalP"/>
    </source>
</evidence>
<keyword evidence="3" id="KW-1185">Reference proteome</keyword>
<accession>A0ABV6IDP4</accession>